<sequence length="306" mass="34063">MKKHFSICALLLAFSVSVFGATNSKDKPDDPFSSALVMKQSDYKSSQSYLIEALAFSGEAVPFDNDIVYDKFIRNLNTRVSHSFIENLQNLSSKWFPVIEPILTQYGIPDDFKFIPAIESGFNRNARSRSGAVGFWQFMPATARAYGLRVGKKGDDRKDVVKSTIAACRYLNDLYERLGSWTLVAAAYNVGHGALESAMNRQNEEDYFDLKLNKETGNYVYKVLVFKHVFQNADDYDPYFSSSSVRVADMQGIGSIGLLSLGALTGLVDPNASNQSPKPITEPIQPKTGSSKKKLIARAGRLFNWI</sequence>
<dbReference type="KEGG" id="scn:Solca_4368"/>
<reference evidence="5" key="1">
    <citation type="submission" date="2012-02" db="EMBL/GenBank/DDBJ databases">
        <title>The complete genome of Solitalea canadensis DSM 3403.</title>
        <authorList>
            <consortium name="US DOE Joint Genome Institute (JGI-PGF)"/>
            <person name="Lucas S."/>
            <person name="Copeland A."/>
            <person name="Lapidus A."/>
            <person name="Glavina del Rio T."/>
            <person name="Dalin E."/>
            <person name="Tice H."/>
            <person name="Bruce D."/>
            <person name="Goodwin L."/>
            <person name="Pitluck S."/>
            <person name="Peters L."/>
            <person name="Ovchinnikova G."/>
            <person name="Lu M."/>
            <person name="Kyrpides N."/>
            <person name="Mavromatis K."/>
            <person name="Ivanova N."/>
            <person name="Brettin T."/>
            <person name="Detter J.C."/>
            <person name="Han C."/>
            <person name="Larimer F."/>
            <person name="Land M."/>
            <person name="Hauser L."/>
            <person name="Markowitz V."/>
            <person name="Cheng J.-F."/>
            <person name="Hugenholtz P."/>
            <person name="Woyke T."/>
            <person name="Wu D."/>
            <person name="Spring S."/>
            <person name="Schroeder M."/>
            <person name="Kopitz M."/>
            <person name="Brambilla E."/>
            <person name="Klenk H.-P."/>
            <person name="Eisen J.A."/>
        </authorList>
    </citation>
    <scope>NUCLEOTIDE SEQUENCE</scope>
    <source>
        <strain evidence="5">DSM 3403</strain>
    </source>
</reference>
<dbReference type="eggNOG" id="COG0741">
    <property type="taxonomic scope" value="Bacteria"/>
</dbReference>
<keyword evidence="6" id="KW-1185">Reference proteome</keyword>
<dbReference type="OrthoDB" id="9815002at2"/>
<evidence type="ECO:0000313" key="5">
    <source>
        <dbReference type="EMBL" id="AFD09358.1"/>
    </source>
</evidence>
<dbReference type="Gene3D" id="1.10.530.10">
    <property type="match status" value="1"/>
</dbReference>
<feature type="signal peptide" evidence="3">
    <location>
        <begin position="1"/>
        <end position="20"/>
    </location>
</feature>
<evidence type="ECO:0000256" key="3">
    <source>
        <dbReference type="SAM" id="SignalP"/>
    </source>
</evidence>
<proteinExistence type="inferred from homology"/>
<gene>
    <name evidence="5" type="ordered locus">Solca_4368</name>
</gene>
<dbReference type="SUPFAM" id="SSF53955">
    <property type="entry name" value="Lysozyme-like"/>
    <property type="match status" value="1"/>
</dbReference>
<name>H8KMV5_SOLCM</name>
<dbReference type="PANTHER" id="PTHR37423">
    <property type="entry name" value="SOLUBLE LYTIC MUREIN TRANSGLYCOSYLASE-RELATED"/>
    <property type="match status" value="1"/>
</dbReference>
<dbReference type="InterPro" id="IPR008258">
    <property type="entry name" value="Transglycosylase_SLT_dom_1"/>
</dbReference>
<feature type="chain" id="PRO_5003613200" evidence="3">
    <location>
        <begin position="21"/>
        <end position="306"/>
    </location>
</feature>
<dbReference type="CDD" id="cd16894">
    <property type="entry name" value="MltD-like"/>
    <property type="match status" value="1"/>
</dbReference>
<dbReference type="RefSeq" id="WP_014682580.1">
    <property type="nucleotide sequence ID" value="NC_017770.1"/>
</dbReference>
<evidence type="ECO:0000256" key="2">
    <source>
        <dbReference type="SAM" id="MobiDB-lite"/>
    </source>
</evidence>
<comment type="similarity">
    <text evidence="1">Belongs to the transglycosylase Slt family.</text>
</comment>
<protein>
    <submittedName>
        <fullName evidence="5">Soluble lytic murein transglycosylase-like protein</fullName>
    </submittedName>
</protein>
<evidence type="ECO:0000313" key="6">
    <source>
        <dbReference type="Proteomes" id="UP000007590"/>
    </source>
</evidence>
<dbReference type="HOGENOM" id="CLU_009520_1_1_10"/>
<dbReference type="Proteomes" id="UP000007590">
    <property type="component" value="Chromosome"/>
</dbReference>
<evidence type="ECO:0000256" key="1">
    <source>
        <dbReference type="ARBA" id="ARBA00007734"/>
    </source>
</evidence>
<dbReference type="InterPro" id="IPR023346">
    <property type="entry name" value="Lysozyme-like_dom_sf"/>
</dbReference>
<accession>H8KMV5</accession>
<dbReference type="Pfam" id="PF01464">
    <property type="entry name" value="SLT"/>
    <property type="match status" value="1"/>
</dbReference>
<dbReference type="PANTHER" id="PTHR37423:SF2">
    <property type="entry name" value="MEMBRANE-BOUND LYTIC MUREIN TRANSGLYCOSYLASE C"/>
    <property type="match status" value="1"/>
</dbReference>
<feature type="domain" description="Transglycosylase SLT" evidence="4">
    <location>
        <begin position="110"/>
        <end position="207"/>
    </location>
</feature>
<evidence type="ECO:0000259" key="4">
    <source>
        <dbReference type="Pfam" id="PF01464"/>
    </source>
</evidence>
<dbReference type="EMBL" id="CP003349">
    <property type="protein sequence ID" value="AFD09358.1"/>
    <property type="molecule type" value="Genomic_DNA"/>
</dbReference>
<dbReference type="AlphaFoldDB" id="H8KMV5"/>
<dbReference type="STRING" id="929556.Solca_4368"/>
<feature type="region of interest" description="Disordered" evidence="2">
    <location>
        <begin position="270"/>
        <end position="293"/>
    </location>
</feature>
<keyword evidence="3" id="KW-0732">Signal</keyword>
<organism evidence="5 6">
    <name type="scientific">Solitalea canadensis (strain ATCC 29591 / DSM 3403 / JCM 21819 / LMG 8368 / NBRC 15130 / NCIMB 12057 / USAM 9D)</name>
    <name type="common">Flexibacter canadensis</name>
    <dbReference type="NCBI Taxonomy" id="929556"/>
    <lineage>
        <taxon>Bacteria</taxon>
        <taxon>Pseudomonadati</taxon>
        <taxon>Bacteroidota</taxon>
        <taxon>Sphingobacteriia</taxon>
        <taxon>Sphingobacteriales</taxon>
        <taxon>Sphingobacteriaceae</taxon>
        <taxon>Solitalea</taxon>
    </lineage>
</organism>